<reference evidence="2 3" key="1">
    <citation type="submission" date="2018-08" db="EMBL/GenBank/DDBJ databases">
        <title>Henriciella mobilis sp. nov., isolated from seawater.</title>
        <authorList>
            <person name="Cheng H."/>
            <person name="Wu Y.-H."/>
            <person name="Xu X.-W."/>
            <person name="Guo L.-L."/>
        </authorList>
    </citation>
    <scope>NUCLEOTIDE SEQUENCE [LARGE SCALE GENOMIC DNA]</scope>
    <source>
        <strain evidence="2 3">JN25</strain>
    </source>
</reference>
<keyword evidence="1" id="KW-0472">Membrane</keyword>
<feature type="transmembrane region" description="Helical" evidence="1">
    <location>
        <begin position="366"/>
        <end position="393"/>
    </location>
</feature>
<keyword evidence="3" id="KW-1185">Reference proteome</keyword>
<sequence>MEASHQRRGELWSLLVAHGFEDAFGESDTARVECPACHAPRALKLSLATGQARCASCGVSAPIRTYLSQLEDAEIVQEPEVFTEAEIIPLRPDRLPAVRREPETVASDEEVETWRAELLDEPQGFGGAQEMREALPGAEAGTAAAGASGAEVRPRRRGVFEALIIILLSLVFLGAGLAAAGLSAFANYQAFSASVADDVQGRIWGWAGVIASVCSFGGFTFFWWHVSGGRRKEGLRALAFALAGAATSVLGTAMFMETNRDVRSQSAAAAASAREVVEAQIAGYQRQLDGIPADTRSVEGLEAYLRGVEAVGRTHQKPYRDAQNELGLAKRRAELEAKIEAARMSLLGEGGPEILNAKAPARGLPAWFFAVMLEVFSSQATSIALVALLVLAAGRGRGRVPSQAEPVAA</sequence>
<feature type="transmembrane region" description="Helical" evidence="1">
    <location>
        <begin position="203"/>
        <end position="225"/>
    </location>
</feature>
<keyword evidence="1" id="KW-1133">Transmembrane helix</keyword>
<dbReference type="AlphaFoldDB" id="A0A399R9I8"/>
<protein>
    <submittedName>
        <fullName evidence="2">Uncharacterized protein</fullName>
    </submittedName>
</protein>
<comment type="caution">
    <text evidence="2">The sequence shown here is derived from an EMBL/GenBank/DDBJ whole genome shotgun (WGS) entry which is preliminary data.</text>
</comment>
<evidence type="ECO:0000256" key="1">
    <source>
        <dbReference type="SAM" id="Phobius"/>
    </source>
</evidence>
<dbReference type="Proteomes" id="UP000266385">
    <property type="component" value="Unassembled WGS sequence"/>
</dbReference>
<gene>
    <name evidence="2" type="ORF">D1223_16745</name>
</gene>
<evidence type="ECO:0000313" key="3">
    <source>
        <dbReference type="Proteomes" id="UP000266385"/>
    </source>
</evidence>
<proteinExistence type="predicted"/>
<feature type="transmembrane region" description="Helical" evidence="1">
    <location>
        <begin position="237"/>
        <end position="256"/>
    </location>
</feature>
<dbReference type="RefSeq" id="WP_119377500.1">
    <property type="nucleotide sequence ID" value="NZ_QWFX01000016.1"/>
</dbReference>
<dbReference type="OrthoDB" id="7616625at2"/>
<accession>A0A399R9I8</accession>
<name>A0A399R9I8_9PROT</name>
<organism evidence="2 3">
    <name type="scientific">Henriciella mobilis</name>
    <dbReference type="NCBI Taxonomy" id="2305467"/>
    <lineage>
        <taxon>Bacteria</taxon>
        <taxon>Pseudomonadati</taxon>
        <taxon>Pseudomonadota</taxon>
        <taxon>Alphaproteobacteria</taxon>
        <taxon>Hyphomonadales</taxon>
        <taxon>Hyphomonadaceae</taxon>
        <taxon>Henriciella</taxon>
    </lineage>
</organism>
<keyword evidence="1" id="KW-0812">Transmembrane</keyword>
<dbReference type="EMBL" id="QWFX01000016">
    <property type="protein sequence ID" value="RIJ26607.1"/>
    <property type="molecule type" value="Genomic_DNA"/>
</dbReference>
<evidence type="ECO:0000313" key="2">
    <source>
        <dbReference type="EMBL" id="RIJ26607.1"/>
    </source>
</evidence>
<feature type="transmembrane region" description="Helical" evidence="1">
    <location>
        <begin position="162"/>
        <end position="183"/>
    </location>
</feature>